<dbReference type="STRING" id="337097.BHF71_06875"/>
<gene>
    <name evidence="2" type="ORF">BHF71_06875</name>
</gene>
<evidence type="ECO:0000313" key="3">
    <source>
        <dbReference type="Proteomes" id="UP000243739"/>
    </source>
</evidence>
<dbReference type="OrthoDB" id="1715058at2"/>
<dbReference type="InterPro" id="IPR019606">
    <property type="entry name" value="GerMN"/>
</dbReference>
<protein>
    <recommendedName>
        <fullName evidence="1">GerMN domain-containing protein</fullName>
    </recommendedName>
</protein>
<comment type="caution">
    <text evidence="2">The sequence shown here is derived from an EMBL/GenBank/DDBJ whole genome shotgun (WGS) entry which is preliminary data.</text>
</comment>
<dbReference type="SMART" id="SM00909">
    <property type="entry name" value="Germane"/>
    <property type="match status" value="2"/>
</dbReference>
<dbReference type="Proteomes" id="UP000243739">
    <property type="component" value="Unassembled WGS sequence"/>
</dbReference>
<accession>A0A1D2YWC4</accession>
<organism evidence="2 3">
    <name type="scientific">Vulcanibacillus modesticaldus</name>
    <dbReference type="NCBI Taxonomy" id="337097"/>
    <lineage>
        <taxon>Bacteria</taxon>
        <taxon>Bacillati</taxon>
        <taxon>Bacillota</taxon>
        <taxon>Bacilli</taxon>
        <taxon>Bacillales</taxon>
        <taxon>Bacillaceae</taxon>
        <taxon>Vulcanibacillus</taxon>
    </lineage>
</organism>
<name>A0A1D2YWC4_9BACI</name>
<dbReference type="RefSeq" id="WP_069656132.1">
    <property type="nucleotide sequence ID" value="NZ_MIJF01000010.1"/>
</dbReference>
<dbReference type="AlphaFoldDB" id="A0A1D2YWC4"/>
<dbReference type="EMBL" id="MIJF01000010">
    <property type="protein sequence ID" value="OEF99991.1"/>
    <property type="molecule type" value="Genomic_DNA"/>
</dbReference>
<keyword evidence="3" id="KW-1185">Reference proteome</keyword>
<evidence type="ECO:0000259" key="1">
    <source>
        <dbReference type="SMART" id="SM00909"/>
    </source>
</evidence>
<feature type="domain" description="GerMN" evidence="1">
    <location>
        <begin position="255"/>
        <end position="341"/>
    </location>
</feature>
<evidence type="ECO:0000313" key="2">
    <source>
        <dbReference type="EMBL" id="OEF99991.1"/>
    </source>
</evidence>
<dbReference type="PROSITE" id="PS51257">
    <property type="entry name" value="PROKAR_LIPOPROTEIN"/>
    <property type="match status" value="1"/>
</dbReference>
<dbReference type="Pfam" id="PF10646">
    <property type="entry name" value="Germane"/>
    <property type="match status" value="2"/>
</dbReference>
<sequence>MFTSKRLMVIVILSLIILLSGCGLYGPEEAVEIDPPPVTLEVPNDTEISLDTTEVAADELSSTEVNDEQANKKVRLTIYYFDQSDDVVPLTLDIPKVEGIGQQMLKYMTVGGPAEEIIPTGFRPVLPAGTTFTMNVKPEQKLAIIDFSKEFLNYQAKSPAEEKKILDAITWSITGFPTVEQVEIRVNGYILEEMPVWKTPIVGPLSRADGINLELAGNLDISRTTPVTLYFYRTLQDKEYLVPVTRLIPKTDDIAKATLEQLIIGPKPGSNLTSSLLPTTKILSVKVSDNYLVADFDEEILGLDKQLSNQLIDMIVYSLTENTNIPTIQIKIKGETGNIPGILSEPIMRPEKINSIVF</sequence>
<reference evidence="2 3" key="1">
    <citation type="submission" date="2016-09" db="EMBL/GenBank/DDBJ databases">
        <title>Draft genome sequence for the type strain of Vulcanibacillus modesticaldus BR, a strictly anaerobic, moderately thermophilic, and nitrate-reducing bacterium from deep sea-hydrothermal vents of the Mid-Atlantic Ridge.</title>
        <authorList>
            <person name="Abin C.A."/>
            <person name="Hollibaugh J.T."/>
        </authorList>
    </citation>
    <scope>NUCLEOTIDE SEQUENCE [LARGE SCALE GENOMIC DNA]</scope>
    <source>
        <strain evidence="2 3">BR</strain>
    </source>
</reference>
<proteinExistence type="predicted"/>
<feature type="domain" description="GerMN" evidence="1">
    <location>
        <begin position="101"/>
        <end position="195"/>
    </location>
</feature>